<sequence length="290" mass="32860">MLELVLTRGIPASGKSTWAKAWVLSGKNRVRINRDDIRMQLFNKEFGVDEDAVTAVEDAMVAAALKAGNSVVVDDCNIQKRYINRLAAIGHRYGANVRVAQFDIRLSEALERNAKRDRVVPENVIRDMFKRTGANLHGPVENPLVIEKYVAPEDAPEAILVDIDGTLAKMVNRGPFEWHRVEEDEPVDTIIDIVDTECSSGTQIIVMSGRDGSCRAETERWLDKHEIFHDALHMRAPGDMRKDSIVKLELFNKHIRHDYRVKYVLDDRDQVVDMWRSLGLTCLQVAPGDF</sequence>
<dbReference type="GO" id="GO:0016301">
    <property type="term" value="F:kinase activity"/>
    <property type="evidence" value="ECO:0007669"/>
    <property type="project" value="UniProtKB-KW"/>
</dbReference>
<dbReference type="Pfam" id="PF25109">
    <property type="entry name" value="HAD_PNKP"/>
    <property type="match status" value="1"/>
</dbReference>
<accession>A0A2L1IW05</accession>
<reference evidence="2 3" key="1">
    <citation type="submission" date="2018-01" db="EMBL/GenBank/DDBJ databases">
        <authorList>
            <person name="Grinwald M.F."/>
            <person name="Tasoff P."/>
            <person name="Simpson K.F."/>
            <person name="Vasser A."/>
            <person name="Shaffer C.D."/>
            <person name="Weston-Hafer K.A."/>
            <person name="Russell D.A."/>
            <person name="Pope W.H."/>
            <person name="Jacobs-Sera D."/>
            <person name="Hendrix R.W."/>
            <person name="Hatfull G.F."/>
        </authorList>
    </citation>
    <scope>NUCLEOTIDE SEQUENCE [LARGE SCALE GENOMIC DNA]</scope>
</reference>
<dbReference type="InterPro" id="IPR027417">
    <property type="entry name" value="P-loop_NTPase"/>
</dbReference>
<dbReference type="EMBL" id="MG757153">
    <property type="protein sequence ID" value="AVD99344.1"/>
    <property type="molecule type" value="Genomic_DNA"/>
</dbReference>
<keyword evidence="2" id="KW-0418">Kinase</keyword>
<keyword evidence="2" id="KW-0808">Transferase</keyword>
<gene>
    <name evidence="2" type="ORF">SEA_BILLNYE_172</name>
</gene>
<dbReference type="SUPFAM" id="SSF52540">
    <property type="entry name" value="P-loop containing nucleoside triphosphate hydrolases"/>
    <property type="match status" value="1"/>
</dbReference>
<proteinExistence type="predicted"/>
<dbReference type="OrthoDB" id="5906at10239"/>
<feature type="domain" description="Polynucleotide kinase PNKP phosphatase" evidence="1">
    <location>
        <begin position="156"/>
        <end position="290"/>
    </location>
</feature>
<evidence type="ECO:0000313" key="2">
    <source>
        <dbReference type="EMBL" id="AVD99344.1"/>
    </source>
</evidence>
<dbReference type="Pfam" id="PF13671">
    <property type="entry name" value="AAA_33"/>
    <property type="match status" value="1"/>
</dbReference>
<name>A0A2L1IW05_9CAUD</name>
<protein>
    <submittedName>
        <fullName evidence="2">Polynucleotide kinase</fullName>
    </submittedName>
</protein>
<dbReference type="InterPro" id="IPR036412">
    <property type="entry name" value="HAD-like_sf"/>
</dbReference>
<organism evidence="2 3">
    <name type="scientific">Streptomyces phage BillNye</name>
    <dbReference type="NCBI Taxonomy" id="2079426"/>
    <lineage>
        <taxon>Viruses</taxon>
        <taxon>Duplodnaviria</taxon>
        <taxon>Heunggongvirae</taxon>
        <taxon>Uroviricota</taxon>
        <taxon>Caudoviricetes</taxon>
        <taxon>Stanwilliamsviridae</taxon>
        <taxon>Loccivirinae</taxon>
        <taxon>Wilnyevirus</taxon>
        <taxon>Wilnyevirus billnye</taxon>
    </lineage>
</organism>
<dbReference type="Proteomes" id="UP000241925">
    <property type="component" value="Segment"/>
</dbReference>
<dbReference type="SUPFAM" id="SSF56784">
    <property type="entry name" value="HAD-like"/>
    <property type="match status" value="1"/>
</dbReference>
<dbReference type="Gene3D" id="3.40.50.300">
    <property type="entry name" value="P-loop containing nucleotide triphosphate hydrolases"/>
    <property type="match status" value="1"/>
</dbReference>
<dbReference type="InterPro" id="IPR056782">
    <property type="entry name" value="HAD_PNKP"/>
</dbReference>
<dbReference type="InterPro" id="IPR023214">
    <property type="entry name" value="HAD_sf"/>
</dbReference>
<keyword evidence="3" id="KW-1185">Reference proteome</keyword>
<evidence type="ECO:0000313" key="3">
    <source>
        <dbReference type="Proteomes" id="UP000241925"/>
    </source>
</evidence>
<evidence type="ECO:0000259" key="1">
    <source>
        <dbReference type="Pfam" id="PF25109"/>
    </source>
</evidence>
<dbReference type="Gene3D" id="3.40.50.1000">
    <property type="entry name" value="HAD superfamily/HAD-like"/>
    <property type="match status" value="1"/>
</dbReference>